<dbReference type="PANTHER" id="PTHR30474">
    <property type="entry name" value="CELL CYCLE PROTEIN"/>
    <property type="match status" value="1"/>
</dbReference>
<evidence type="ECO:0000256" key="13">
    <source>
        <dbReference type="ARBA" id="ARBA00023316"/>
    </source>
</evidence>
<dbReference type="STRING" id="1137799.GZ78_18925"/>
<keyword evidence="11 16" id="KW-0472">Membrane</keyword>
<dbReference type="NCBIfam" id="TIGR02614">
    <property type="entry name" value="ftsW"/>
    <property type="match status" value="1"/>
</dbReference>
<evidence type="ECO:0000256" key="2">
    <source>
        <dbReference type="ARBA" id="ARBA00004752"/>
    </source>
</evidence>
<evidence type="ECO:0000313" key="18">
    <source>
        <dbReference type="Proteomes" id="UP000028073"/>
    </source>
</evidence>
<evidence type="ECO:0000256" key="12">
    <source>
        <dbReference type="ARBA" id="ARBA00023306"/>
    </source>
</evidence>
<keyword evidence="5 16" id="KW-0328">Glycosyltransferase</keyword>
<keyword evidence="3 16" id="KW-1003">Cell membrane</keyword>
<accession>A0A081NE88</accession>
<keyword evidence="4 16" id="KW-0132">Cell division</keyword>
<comment type="pathway">
    <text evidence="2 16">Cell wall biogenesis; peptidoglycan biosynthesis.</text>
</comment>
<protein>
    <recommendedName>
        <fullName evidence="16">Probable peptidoglycan glycosyltransferase FtsW</fullName>
        <shortName evidence="16">PGT</shortName>
        <ecNumber evidence="16">2.4.99.28</ecNumber>
    </recommendedName>
    <alternativeName>
        <fullName evidence="16">Cell division protein FtsW</fullName>
    </alternativeName>
    <alternativeName>
        <fullName evidence="16">Cell wall polymerase</fullName>
    </alternativeName>
    <alternativeName>
        <fullName evidence="16">Peptidoglycan polymerase</fullName>
        <shortName evidence="16">PG polymerase</shortName>
    </alternativeName>
</protein>
<feature type="transmembrane region" description="Helical" evidence="16">
    <location>
        <begin position="12"/>
        <end position="35"/>
    </location>
</feature>
<dbReference type="InterPro" id="IPR001182">
    <property type="entry name" value="FtsW/RodA"/>
</dbReference>
<evidence type="ECO:0000256" key="3">
    <source>
        <dbReference type="ARBA" id="ARBA00022475"/>
    </source>
</evidence>
<dbReference type="Proteomes" id="UP000028073">
    <property type="component" value="Unassembled WGS sequence"/>
</dbReference>
<feature type="transmembrane region" description="Helical" evidence="16">
    <location>
        <begin position="78"/>
        <end position="97"/>
    </location>
</feature>
<dbReference type="GO" id="GO:0009252">
    <property type="term" value="P:peptidoglycan biosynthetic process"/>
    <property type="evidence" value="ECO:0007669"/>
    <property type="project" value="UniProtKB-UniRule"/>
</dbReference>
<dbReference type="GO" id="GO:0008955">
    <property type="term" value="F:peptidoglycan glycosyltransferase activity"/>
    <property type="evidence" value="ECO:0007669"/>
    <property type="project" value="UniProtKB-UniRule"/>
</dbReference>
<keyword evidence="6 16" id="KW-0808">Transferase</keyword>
<comment type="catalytic activity">
    <reaction evidence="15 16">
        <text>[GlcNAc-(1-&gt;4)-Mur2Ac(oyl-L-Ala-gamma-D-Glu-L-Lys-D-Ala-D-Ala)](n)-di-trans,octa-cis-undecaprenyl diphosphate + beta-D-GlcNAc-(1-&gt;4)-Mur2Ac(oyl-L-Ala-gamma-D-Glu-L-Lys-D-Ala-D-Ala)-di-trans,octa-cis-undecaprenyl diphosphate = [GlcNAc-(1-&gt;4)-Mur2Ac(oyl-L-Ala-gamma-D-Glu-L-Lys-D-Ala-D-Ala)](n+1)-di-trans,octa-cis-undecaprenyl diphosphate + di-trans,octa-cis-undecaprenyl diphosphate + H(+)</text>
        <dbReference type="Rhea" id="RHEA:23708"/>
        <dbReference type="Rhea" id="RHEA-COMP:9602"/>
        <dbReference type="Rhea" id="RHEA-COMP:9603"/>
        <dbReference type="ChEBI" id="CHEBI:15378"/>
        <dbReference type="ChEBI" id="CHEBI:58405"/>
        <dbReference type="ChEBI" id="CHEBI:60033"/>
        <dbReference type="ChEBI" id="CHEBI:78435"/>
        <dbReference type="EC" id="2.4.99.28"/>
    </reaction>
</comment>
<dbReference type="InterPro" id="IPR018365">
    <property type="entry name" value="Cell_cycle_FtsW-rel_CS"/>
</dbReference>
<gene>
    <name evidence="16" type="primary">ftsW</name>
    <name evidence="17" type="ORF">GZ78_18925</name>
</gene>
<keyword evidence="18" id="KW-1185">Reference proteome</keyword>
<feature type="transmembrane region" description="Helical" evidence="16">
    <location>
        <begin position="190"/>
        <end position="207"/>
    </location>
</feature>
<evidence type="ECO:0000256" key="6">
    <source>
        <dbReference type="ARBA" id="ARBA00022679"/>
    </source>
</evidence>
<dbReference type="eggNOG" id="COG0772">
    <property type="taxonomic scope" value="Bacteria"/>
</dbReference>
<evidence type="ECO:0000256" key="11">
    <source>
        <dbReference type="ARBA" id="ARBA00023136"/>
    </source>
</evidence>
<dbReference type="Pfam" id="PF01098">
    <property type="entry name" value="FTSW_RODA_SPOVE"/>
    <property type="match status" value="1"/>
</dbReference>
<keyword evidence="8 16" id="KW-0133">Cell shape</keyword>
<evidence type="ECO:0000256" key="7">
    <source>
        <dbReference type="ARBA" id="ARBA00022692"/>
    </source>
</evidence>
<feature type="transmembrane region" description="Helical" evidence="16">
    <location>
        <begin position="275"/>
        <end position="294"/>
    </location>
</feature>
<evidence type="ECO:0000256" key="8">
    <source>
        <dbReference type="ARBA" id="ARBA00022960"/>
    </source>
</evidence>
<dbReference type="EMBL" id="JOKH01000004">
    <property type="protein sequence ID" value="KEQ16761.1"/>
    <property type="molecule type" value="Genomic_DNA"/>
</dbReference>
<reference evidence="17 18" key="1">
    <citation type="submission" date="2014-06" db="EMBL/GenBank/DDBJ databases">
        <title>Whole Genome Sequences of Three Symbiotic Endozoicomonas Bacteria.</title>
        <authorList>
            <person name="Neave M.J."/>
            <person name="Apprill A."/>
            <person name="Voolstra C.R."/>
        </authorList>
    </citation>
    <scope>NUCLEOTIDE SEQUENCE [LARGE SCALE GENOMIC DNA]</scope>
    <source>
        <strain evidence="17 18">DSM 25634</strain>
    </source>
</reference>
<keyword evidence="12 16" id="KW-0131">Cell cycle</keyword>
<feature type="transmembrane region" description="Helical" evidence="16">
    <location>
        <begin position="340"/>
        <end position="363"/>
    </location>
</feature>
<sequence>MTSPFTGRSSALDLSLLGAVLGLLVIGLVMVSSASMEVAGSLYSNPFYILIKQGLFVFAGLLLMGIMMMVPVKTVEKYSWVSLFGGLGLLLVVLVVGREINGSVRWIPLGFFNLQASEAAKLMIVIYLAAYLVRRLDEVRTRWTGFLKPMAILSVSSVLLLMEPDFGALVVLMGASMGMIFLAGARLWQFIILIMLLVGFIVALIVFEPYRMARLASYMDPWANAFGSGYQLTQSLIAFGRGEWFGEGLGNSLQKLFYLPEAHTDFVFAVLAEEFGVLGAVSVLTLILFIAWRAMQIGFRAETKKLLFHGYVAYGIGLLFGSQALINIGVNTGLLPTKGLALPLISYGGSSLLINCLAFGLLLRIDYERRQYNVETEKKSRGAS</sequence>
<evidence type="ECO:0000256" key="1">
    <source>
        <dbReference type="ARBA" id="ARBA00004651"/>
    </source>
</evidence>
<evidence type="ECO:0000256" key="10">
    <source>
        <dbReference type="ARBA" id="ARBA00022989"/>
    </source>
</evidence>
<feature type="transmembrane region" description="Helical" evidence="16">
    <location>
        <begin position="145"/>
        <end position="162"/>
    </location>
</feature>
<dbReference type="PROSITE" id="PS00428">
    <property type="entry name" value="FTSW_RODA_SPOVE"/>
    <property type="match status" value="1"/>
</dbReference>
<keyword evidence="13 16" id="KW-0961">Cell wall biogenesis/degradation</keyword>
<feature type="transmembrane region" description="Helical" evidence="16">
    <location>
        <begin position="306"/>
        <end position="328"/>
    </location>
</feature>
<evidence type="ECO:0000256" key="15">
    <source>
        <dbReference type="ARBA" id="ARBA00049902"/>
    </source>
</evidence>
<dbReference type="AlphaFoldDB" id="A0A081NE88"/>
<evidence type="ECO:0000256" key="4">
    <source>
        <dbReference type="ARBA" id="ARBA00022618"/>
    </source>
</evidence>
<evidence type="ECO:0000256" key="16">
    <source>
        <dbReference type="HAMAP-Rule" id="MF_00913"/>
    </source>
</evidence>
<feature type="transmembrane region" description="Helical" evidence="16">
    <location>
        <begin position="47"/>
        <end position="66"/>
    </location>
</feature>
<comment type="caution">
    <text evidence="17">The sequence shown here is derived from an EMBL/GenBank/DDBJ whole genome shotgun (WGS) entry which is preliminary data.</text>
</comment>
<dbReference type="GO" id="GO:0032153">
    <property type="term" value="C:cell division site"/>
    <property type="evidence" value="ECO:0007669"/>
    <property type="project" value="UniProtKB-UniRule"/>
</dbReference>
<name>A0A081NE88_9GAMM</name>
<comment type="subcellular location">
    <subcellularLocation>
        <location evidence="16">Cell inner membrane</location>
        <topology evidence="16">Multi-pass membrane protein</topology>
    </subcellularLocation>
    <subcellularLocation>
        <location evidence="1">Cell membrane</location>
        <topology evidence="1">Multi-pass membrane protein</topology>
    </subcellularLocation>
    <text evidence="16">Localizes to the division septum.</text>
</comment>
<dbReference type="EC" id="2.4.99.28" evidence="16"/>
<keyword evidence="16" id="KW-0997">Cell inner membrane</keyword>
<dbReference type="GO" id="GO:0008360">
    <property type="term" value="P:regulation of cell shape"/>
    <property type="evidence" value="ECO:0007669"/>
    <property type="project" value="UniProtKB-KW"/>
</dbReference>
<comment type="function">
    <text evidence="16">Peptidoglycan polymerase that is essential for cell division.</text>
</comment>
<dbReference type="GO" id="GO:0015648">
    <property type="term" value="F:lipid-linked peptidoglycan transporter activity"/>
    <property type="evidence" value="ECO:0007669"/>
    <property type="project" value="TreeGrafter"/>
</dbReference>
<evidence type="ECO:0000313" key="17">
    <source>
        <dbReference type="EMBL" id="KEQ16761.1"/>
    </source>
</evidence>
<evidence type="ECO:0000256" key="14">
    <source>
        <dbReference type="ARBA" id="ARBA00038053"/>
    </source>
</evidence>
<comment type="similarity">
    <text evidence="14 16">Belongs to the SEDS family. FtsW subfamily.</text>
</comment>
<feature type="transmembrane region" description="Helical" evidence="16">
    <location>
        <begin position="109"/>
        <end position="133"/>
    </location>
</feature>
<dbReference type="InterPro" id="IPR013437">
    <property type="entry name" value="FtsW"/>
</dbReference>
<dbReference type="GO" id="GO:0071555">
    <property type="term" value="P:cell wall organization"/>
    <property type="evidence" value="ECO:0007669"/>
    <property type="project" value="UniProtKB-KW"/>
</dbReference>
<dbReference type="UniPathway" id="UPA00219"/>
<organism evidence="17 18">
    <name type="scientific">Endozoicomonas numazuensis</name>
    <dbReference type="NCBI Taxonomy" id="1137799"/>
    <lineage>
        <taxon>Bacteria</taxon>
        <taxon>Pseudomonadati</taxon>
        <taxon>Pseudomonadota</taxon>
        <taxon>Gammaproteobacteria</taxon>
        <taxon>Oceanospirillales</taxon>
        <taxon>Endozoicomonadaceae</taxon>
        <taxon>Endozoicomonas</taxon>
    </lineage>
</organism>
<dbReference type="HAMAP" id="MF_00913">
    <property type="entry name" value="PGT_FtsW_proteobact"/>
    <property type="match status" value="1"/>
</dbReference>
<keyword evidence="10 16" id="KW-1133">Transmembrane helix</keyword>
<keyword evidence="7 16" id="KW-0812">Transmembrane</keyword>
<evidence type="ECO:0000256" key="5">
    <source>
        <dbReference type="ARBA" id="ARBA00022676"/>
    </source>
</evidence>
<dbReference type="GO" id="GO:0043093">
    <property type="term" value="P:FtsZ-dependent cytokinesis"/>
    <property type="evidence" value="ECO:0007669"/>
    <property type="project" value="UniProtKB-UniRule"/>
</dbReference>
<dbReference type="PANTHER" id="PTHR30474:SF2">
    <property type="entry name" value="PEPTIDOGLYCAN GLYCOSYLTRANSFERASE FTSW-RELATED"/>
    <property type="match status" value="1"/>
</dbReference>
<evidence type="ECO:0000256" key="9">
    <source>
        <dbReference type="ARBA" id="ARBA00022984"/>
    </source>
</evidence>
<dbReference type="GO" id="GO:0005886">
    <property type="term" value="C:plasma membrane"/>
    <property type="evidence" value="ECO:0007669"/>
    <property type="project" value="UniProtKB-SubCell"/>
</dbReference>
<proteinExistence type="inferred from homology"/>
<keyword evidence="9 16" id="KW-0573">Peptidoglycan synthesis</keyword>
<feature type="transmembrane region" description="Helical" evidence="16">
    <location>
        <begin position="168"/>
        <end position="185"/>
    </location>
</feature>